<reference evidence="1 2" key="1">
    <citation type="submission" date="2023-07" db="EMBL/GenBank/DDBJ databases">
        <title>Sorghum-associated microbial communities from plants grown in Nebraska, USA.</title>
        <authorList>
            <person name="Schachtman D."/>
        </authorList>
    </citation>
    <scope>NUCLEOTIDE SEQUENCE [LARGE SCALE GENOMIC DNA]</scope>
    <source>
        <strain evidence="1 2">BE143</strain>
    </source>
</reference>
<organism evidence="1 2">
    <name type="scientific">Paenibacillus peoriae</name>
    <dbReference type="NCBI Taxonomy" id="59893"/>
    <lineage>
        <taxon>Bacteria</taxon>
        <taxon>Bacillati</taxon>
        <taxon>Bacillota</taxon>
        <taxon>Bacilli</taxon>
        <taxon>Bacillales</taxon>
        <taxon>Paenibacillaceae</taxon>
        <taxon>Paenibacillus</taxon>
    </lineage>
</organism>
<comment type="caution">
    <text evidence="1">The sequence shown here is derived from an EMBL/GenBank/DDBJ whole genome shotgun (WGS) entry which is preliminary data.</text>
</comment>
<accession>A0ABU1QIG3</accession>
<gene>
    <name evidence="1" type="ORF">J2W98_003231</name>
</gene>
<proteinExistence type="predicted"/>
<keyword evidence="2" id="KW-1185">Reference proteome</keyword>
<protein>
    <submittedName>
        <fullName evidence="1">Uncharacterized protein</fullName>
    </submittedName>
</protein>
<dbReference type="EMBL" id="JAVDUG010000003">
    <property type="protein sequence ID" value="MDR6778954.1"/>
    <property type="molecule type" value="Genomic_DNA"/>
</dbReference>
<name>A0ABU1QIG3_9BACL</name>
<sequence>MQRIQKTIFVRTSNLKPYSNINNIDASYHVLLTIDALKENSIKDHLLLPIVSLGSVEDKYISWGATVSDKKGNYFYTSFPQLGFIVPYLNLKIYFLFFGHYTI</sequence>
<evidence type="ECO:0000313" key="1">
    <source>
        <dbReference type="EMBL" id="MDR6778954.1"/>
    </source>
</evidence>
<dbReference type="RefSeq" id="WP_068938842.1">
    <property type="nucleotide sequence ID" value="NZ_JAVDUG010000003.1"/>
</dbReference>
<evidence type="ECO:0000313" key="2">
    <source>
        <dbReference type="Proteomes" id="UP001266807"/>
    </source>
</evidence>
<dbReference type="Proteomes" id="UP001266807">
    <property type="component" value="Unassembled WGS sequence"/>
</dbReference>